<evidence type="ECO:0000313" key="2">
    <source>
        <dbReference type="Proteomes" id="UP001314229"/>
    </source>
</evidence>
<name>A0AAV1NN72_SCOSC</name>
<dbReference type="EMBL" id="CAWUFR010000041">
    <property type="protein sequence ID" value="CAK6959689.1"/>
    <property type="molecule type" value="Genomic_DNA"/>
</dbReference>
<comment type="caution">
    <text evidence="1">The sequence shown here is derived from an EMBL/GenBank/DDBJ whole genome shotgun (WGS) entry which is preliminary data.</text>
</comment>
<organism evidence="1 2">
    <name type="scientific">Scomber scombrus</name>
    <name type="common">Atlantic mackerel</name>
    <name type="synonym">Scomber vernalis</name>
    <dbReference type="NCBI Taxonomy" id="13677"/>
    <lineage>
        <taxon>Eukaryota</taxon>
        <taxon>Metazoa</taxon>
        <taxon>Chordata</taxon>
        <taxon>Craniata</taxon>
        <taxon>Vertebrata</taxon>
        <taxon>Euteleostomi</taxon>
        <taxon>Actinopterygii</taxon>
        <taxon>Neopterygii</taxon>
        <taxon>Teleostei</taxon>
        <taxon>Neoteleostei</taxon>
        <taxon>Acanthomorphata</taxon>
        <taxon>Pelagiaria</taxon>
        <taxon>Scombriformes</taxon>
        <taxon>Scombridae</taxon>
        <taxon>Scomber</taxon>
    </lineage>
</organism>
<evidence type="ECO:0000313" key="1">
    <source>
        <dbReference type="EMBL" id="CAK6959689.1"/>
    </source>
</evidence>
<accession>A0AAV1NN72</accession>
<sequence>MGDVNDQYLLCTKDGKVLTAKKETLRAYDKQNRNKTGQRWMVKSEGTKMAFILNENGSYRVWKVDQEELELKPIENMEEVSDPCYFERQNVGSGEHYGLRSVTKPVRYICCPKGTNRLRLTSNIQQCVHIKDEKI</sequence>
<dbReference type="AlphaFoldDB" id="A0AAV1NN72"/>
<protein>
    <submittedName>
        <fullName evidence="1">Uncharacterized protein</fullName>
    </submittedName>
</protein>
<dbReference type="Proteomes" id="UP001314229">
    <property type="component" value="Unassembled WGS sequence"/>
</dbReference>
<keyword evidence="2" id="KW-1185">Reference proteome</keyword>
<reference evidence="1 2" key="1">
    <citation type="submission" date="2024-01" db="EMBL/GenBank/DDBJ databases">
        <authorList>
            <person name="Alioto T."/>
            <person name="Alioto T."/>
            <person name="Gomez Garrido J."/>
        </authorList>
    </citation>
    <scope>NUCLEOTIDE SEQUENCE [LARGE SCALE GENOMIC DNA]</scope>
</reference>
<gene>
    <name evidence="1" type="ORF">FSCOSCO3_A005252</name>
</gene>
<proteinExistence type="predicted"/>